<dbReference type="InterPro" id="IPR036942">
    <property type="entry name" value="Beta-barrel_TonB_sf"/>
</dbReference>
<keyword evidence="3 11" id="KW-1134">Transmembrane beta strand</keyword>
<dbReference type="PROSITE" id="PS52016">
    <property type="entry name" value="TONB_DEPENDENT_REC_3"/>
    <property type="match status" value="1"/>
</dbReference>
<evidence type="ECO:0000256" key="7">
    <source>
        <dbReference type="ARBA" id="ARBA00023065"/>
    </source>
</evidence>
<name>A0A5B0WXT0_9GAMM</name>
<evidence type="ECO:0000256" key="10">
    <source>
        <dbReference type="ARBA" id="ARBA00023237"/>
    </source>
</evidence>
<keyword evidence="6" id="KW-0408">Iron</keyword>
<keyword evidence="7" id="KW-0406">Ion transport</keyword>
<evidence type="ECO:0000256" key="8">
    <source>
        <dbReference type="ARBA" id="ARBA00023077"/>
    </source>
</evidence>
<evidence type="ECO:0000256" key="2">
    <source>
        <dbReference type="ARBA" id="ARBA00022448"/>
    </source>
</evidence>
<organism evidence="16 17">
    <name type="scientific">Pseudohalioglobus sediminis</name>
    <dbReference type="NCBI Taxonomy" id="2606449"/>
    <lineage>
        <taxon>Bacteria</taxon>
        <taxon>Pseudomonadati</taxon>
        <taxon>Pseudomonadota</taxon>
        <taxon>Gammaproteobacteria</taxon>
        <taxon>Cellvibrionales</taxon>
        <taxon>Halieaceae</taxon>
        <taxon>Pseudohalioglobus</taxon>
    </lineage>
</organism>
<dbReference type="PANTHER" id="PTHR32552:SF81">
    <property type="entry name" value="TONB-DEPENDENT OUTER MEMBRANE RECEPTOR"/>
    <property type="match status" value="1"/>
</dbReference>
<evidence type="ECO:0000256" key="5">
    <source>
        <dbReference type="ARBA" id="ARBA00022692"/>
    </source>
</evidence>
<dbReference type="Pfam" id="PF07715">
    <property type="entry name" value="Plug"/>
    <property type="match status" value="1"/>
</dbReference>
<dbReference type="InterPro" id="IPR039426">
    <property type="entry name" value="TonB-dep_rcpt-like"/>
</dbReference>
<feature type="domain" description="TonB-dependent receptor plug" evidence="15">
    <location>
        <begin position="49"/>
        <end position="161"/>
    </location>
</feature>
<dbReference type="SUPFAM" id="SSF56935">
    <property type="entry name" value="Porins"/>
    <property type="match status" value="1"/>
</dbReference>
<evidence type="ECO:0000256" key="3">
    <source>
        <dbReference type="ARBA" id="ARBA00022452"/>
    </source>
</evidence>
<keyword evidence="17" id="KW-1185">Reference proteome</keyword>
<proteinExistence type="inferred from homology"/>
<gene>
    <name evidence="16" type="ORF">F0M18_10150</name>
</gene>
<comment type="similarity">
    <text evidence="11 12">Belongs to the TonB-dependent receptor family.</text>
</comment>
<keyword evidence="9 11" id="KW-0472">Membrane</keyword>
<evidence type="ECO:0000256" key="13">
    <source>
        <dbReference type="SAM" id="SignalP"/>
    </source>
</evidence>
<keyword evidence="8 12" id="KW-0798">TonB box</keyword>
<dbReference type="RefSeq" id="WP_149611318.1">
    <property type="nucleotide sequence ID" value="NZ_VTUX01000004.1"/>
</dbReference>
<feature type="chain" id="PRO_5022875206" evidence="13">
    <location>
        <begin position="28"/>
        <end position="858"/>
    </location>
</feature>
<comment type="subcellular location">
    <subcellularLocation>
        <location evidence="1 11">Cell outer membrane</location>
        <topology evidence="1 11">Multi-pass membrane protein</topology>
    </subcellularLocation>
</comment>
<accession>A0A5B0WXT0</accession>
<dbReference type="InterPro" id="IPR000531">
    <property type="entry name" value="Beta-barrel_TonB"/>
</dbReference>
<evidence type="ECO:0000259" key="14">
    <source>
        <dbReference type="Pfam" id="PF00593"/>
    </source>
</evidence>
<sequence>MNPGINTRYLALAVAIASAQLSQHAAAQTSGVDSLEEVVVTARKRVESVQDVPIAIDALDAQRIAQLDIASTQDVARYTPALTFDVGALPNDTRPSIRGVNAARGRPNVAILVDFVDVSSEAMTVAGGGITANLRLLDMERVEVVKGPQSVLYGRGAFSGAVNYITRRPSEEFEGSVDGDYDEHGTYRLGLSMSGPLVSDTLLGRLTLSSYDQSGWYDNPNTGAELGDGDSQGGSLALQWNINEEFSAYFRAEHSEDEFSPRAEAFVRSVSEQFDPAVNFLATGTVTDNATQLPYAFDGTACNGADRQQPYWDSFGMGPACRPIVTGELSAREKDIDLSADPRTGRDFKGSEVDNTRLHLELSWANDTFAVNYLFGYTDNQLQMQQDFDMTDYSIFGMPGFGSQFGMSAMSQQQVDTEQWNHEIRVAGDHNRWHWMVSALYWQEDMDVAFDDEWWLREGADKQSVLDLFNEFVFFYLPPPGITEIATGPGNTPATPLARETEHWSLAGSLAYDLTESLTFTFEGRYIDETIDYRGRAEDVSFFSLFGSDPAWGFIFGPGQMTENSVSETEFVPRAIVDWSLDDNQLLYVSAAKGFKPGGVSTVDANGDVSTGEYKPEELWAYELGYKSLWRDDSIRFNAAVFYYDYTDQQVPYFFTDPATGLLNTTVLNAGETEVKGAEFELVWNSILLDGLSITTSYVYSDSEYSDFNTREILLEAGGVPDANSLALAGNSDADFSGNQVINAPEHAALLAGRYEFGLGDWDSYVELIGNYQSKRYVDLGNRAWLPSRWIADFYAGIGNDTWDATLYVTNLFDEDKADSGVTNVDYGLLPDTQSVTSAANVVLPKPRTFGIRASYRF</sequence>
<evidence type="ECO:0000256" key="4">
    <source>
        <dbReference type="ARBA" id="ARBA00022496"/>
    </source>
</evidence>
<evidence type="ECO:0000259" key="15">
    <source>
        <dbReference type="Pfam" id="PF07715"/>
    </source>
</evidence>
<dbReference type="Pfam" id="PF00593">
    <property type="entry name" value="TonB_dep_Rec_b-barrel"/>
    <property type="match status" value="1"/>
</dbReference>
<dbReference type="EMBL" id="VTUX01000004">
    <property type="protein sequence ID" value="KAA1191882.1"/>
    <property type="molecule type" value="Genomic_DNA"/>
</dbReference>
<keyword evidence="5 11" id="KW-0812">Transmembrane</keyword>
<evidence type="ECO:0000256" key="1">
    <source>
        <dbReference type="ARBA" id="ARBA00004571"/>
    </source>
</evidence>
<dbReference type="GO" id="GO:0006826">
    <property type="term" value="P:iron ion transport"/>
    <property type="evidence" value="ECO:0007669"/>
    <property type="project" value="UniProtKB-KW"/>
</dbReference>
<feature type="signal peptide" evidence="13">
    <location>
        <begin position="1"/>
        <end position="27"/>
    </location>
</feature>
<evidence type="ECO:0000313" key="17">
    <source>
        <dbReference type="Proteomes" id="UP000323708"/>
    </source>
</evidence>
<feature type="domain" description="TonB-dependent receptor-like beta-barrel" evidence="14">
    <location>
        <begin position="339"/>
        <end position="812"/>
    </location>
</feature>
<dbReference type="PANTHER" id="PTHR32552">
    <property type="entry name" value="FERRICHROME IRON RECEPTOR-RELATED"/>
    <property type="match status" value="1"/>
</dbReference>
<evidence type="ECO:0000313" key="16">
    <source>
        <dbReference type="EMBL" id="KAA1191882.1"/>
    </source>
</evidence>
<keyword evidence="13" id="KW-0732">Signal</keyword>
<dbReference type="GO" id="GO:0009279">
    <property type="term" value="C:cell outer membrane"/>
    <property type="evidence" value="ECO:0007669"/>
    <property type="project" value="UniProtKB-SubCell"/>
</dbReference>
<keyword evidence="10 11" id="KW-0998">Cell outer membrane</keyword>
<evidence type="ECO:0000256" key="11">
    <source>
        <dbReference type="PROSITE-ProRule" id="PRU01360"/>
    </source>
</evidence>
<evidence type="ECO:0000256" key="9">
    <source>
        <dbReference type="ARBA" id="ARBA00023136"/>
    </source>
</evidence>
<protein>
    <submittedName>
        <fullName evidence="16">TonB-dependent receptor</fullName>
    </submittedName>
</protein>
<dbReference type="Proteomes" id="UP000323708">
    <property type="component" value="Unassembled WGS sequence"/>
</dbReference>
<evidence type="ECO:0000256" key="12">
    <source>
        <dbReference type="RuleBase" id="RU003357"/>
    </source>
</evidence>
<evidence type="ECO:0000256" key="6">
    <source>
        <dbReference type="ARBA" id="ARBA00023004"/>
    </source>
</evidence>
<reference evidence="16 17" key="1">
    <citation type="submission" date="2019-09" db="EMBL/GenBank/DDBJ databases">
        <authorList>
            <person name="Chen X.-Y."/>
        </authorList>
    </citation>
    <scope>NUCLEOTIDE SEQUENCE [LARGE SCALE GENOMIC DNA]</scope>
    <source>
        <strain evidence="16 17">NY5</strain>
    </source>
</reference>
<dbReference type="Gene3D" id="2.40.170.20">
    <property type="entry name" value="TonB-dependent receptor, beta-barrel domain"/>
    <property type="match status" value="2"/>
</dbReference>
<dbReference type="InterPro" id="IPR012910">
    <property type="entry name" value="Plug_dom"/>
</dbReference>
<keyword evidence="4" id="KW-0410">Iron transport</keyword>
<comment type="caution">
    <text evidence="16">The sequence shown here is derived from an EMBL/GenBank/DDBJ whole genome shotgun (WGS) entry which is preliminary data.</text>
</comment>
<keyword evidence="2 11" id="KW-0813">Transport</keyword>
<dbReference type="AlphaFoldDB" id="A0A5B0WXT0"/>
<keyword evidence="16" id="KW-0675">Receptor</keyword>